<accession>A0A510DS41</accession>
<proteinExistence type="predicted"/>
<dbReference type="AlphaFoldDB" id="A0A510DS41"/>
<organism evidence="1 3">
    <name type="scientific">Sulfuracidifex tepidarius</name>
    <dbReference type="NCBI Taxonomy" id="1294262"/>
    <lineage>
        <taxon>Archaea</taxon>
        <taxon>Thermoproteota</taxon>
        <taxon>Thermoprotei</taxon>
        <taxon>Sulfolobales</taxon>
        <taxon>Sulfolobaceae</taxon>
        <taxon>Sulfuracidifex</taxon>
    </lineage>
</organism>
<dbReference type="InterPro" id="IPR027396">
    <property type="entry name" value="DsrEFH-like"/>
</dbReference>
<reference evidence="4" key="1">
    <citation type="submission" date="2018-09" db="EMBL/GenBank/DDBJ databases">
        <title>Complete Genome Sequencing of Sulfolobus sp. JCM 16834.</title>
        <authorList>
            <person name="Kato S."/>
            <person name="Itoh T."/>
            <person name="Ohkuma M."/>
        </authorList>
    </citation>
    <scope>NUCLEOTIDE SEQUENCE [LARGE SCALE GENOMIC DNA]</scope>
    <source>
        <strain evidence="4">IC-007</strain>
    </source>
</reference>
<evidence type="ECO:0000313" key="1">
    <source>
        <dbReference type="EMBL" id="BBG22950.1"/>
    </source>
</evidence>
<gene>
    <name evidence="1" type="ORF">IC006_0234</name>
    <name evidence="2" type="ORF">IC007_0215</name>
</gene>
<dbReference type="KEGG" id="step:IC006_0234"/>
<evidence type="ECO:0000313" key="4">
    <source>
        <dbReference type="Proteomes" id="UP000325030"/>
    </source>
</evidence>
<dbReference type="InterPro" id="IPR003787">
    <property type="entry name" value="Sulphur_relay_DsrE/F-like"/>
</dbReference>
<dbReference type="Pfam" id="PF02635">
    <property type="entry name" value="DsrE"/>
    <property type="match status" value="1"/>
</dbReference>
<dbReference type="OrthoDB" id="39411at2157"/>
<keyword evidence="3" id="KW-1185">Reference proteome</keyword>
<evidence type="ECO:0000313" key="3">
    <source>
        <dbReference type="Proteomes" id="UP000322983"/>
    </source>
</evidence>
<dbReference type="Proteomes" id="UP000325030">
    <property type="component" value="Chromosome"/>
</dbReference>
<evidence type="ECO:0000313" key="2">
    <source>
        <dbReference type="EMBL" id="BBG25710.1"/>
    </source>
</evidence>
<reference evidence="1 3" key="2">
    <citation type="journal article" date="2020" name="Int. J. Syst. Evol. Microbiol.">
        <title>Sulfuracidifex tepidarius gen. nov., sp. nov. and transfer of Sulfolobus metallicus Huber and Stetter 1992 to the genus Sulfuracidifex as Sulfuracidifex metallicus comb. nov.</title>
        <authorList>
            <person name="Itoh T."/>
            <person name="Miura T."/>
            <person name="Sakai H.D."/>
            <person name="Kato S."/>
            <person name="Ohkuma M."/>
            <person name="Takashina T."/>
        </authorList>
    </citation>
    <scope>NUCLEOTIDE SEQUENCE [LARGE SCALE GENOMIC DNA]</scope>
    <source>
        <strain evidence="1 3">IC-006</strain>
        <strain evidence="2">IC-007</strain>
    </source>
</reference>
<dbReference type="STRING" id="1294262.GCA_001316085_02380"/>
<protein>
    <submittedName>
        <fullName evidence="1">Uncharacterized protein</fullName>
    </submittedName>
</protein>
<sequence length="114" mass="12968">MKESEAHMKVAYIALTNLAQYILVNMVIPQLEEGKHVADVKGIFFVHDNVYMLVKGTDTAERIRSLYKKGVYIQACDQCTFMRNLGDSLIEEAVVGCFPNFYEAMKDVEQLITI</sequence>
<accession>A0A510E0J7</accession>
<dbReference type="EMBL" id="AP018930">
    <property type="protein sequence ID" value="BBG25710.1"/>
    <property type="molecule type" value="Genomic_DNA"/>
</dbReference>
<dbReference type="Proteomes" id="UP000322983">
    <property type="component" value="Chromosome"/>
</dbReference>
<dbReference type="Gene3D" id="3.40.1260.10">
    <property type="entry name" value="DsrEFH-like"/>
    <property type="match status" value="1"/>
</dbReference>
<name>A0A510DS41_9CREN</name>
<dbReference type="SUPFAM" id="SSF75169">
    <property type="entry name" value="DsrEFH-like"/>
    <property type="match status" value="1"/>
</dbReference>
<dbReference type="EMBL" id="AP018929">
    <property type="protein sequence ID" value="BBG22950.1"/>
    <property type="molecule type" value="Genomic_DNA"/>
</dbReference>